<evidence type="ECO:0000313" key="1">
    <source>
        <dbReference type="EMBL" id="OTQ51223.1"/>
    </source>
</evidence>
<comment type="caution">
    <text evidence="1">The sequence shown here is derived from an EMBL/GenBank/DDBJ whole genome shotgun (WGS) entry which is preliminary data.</text>
</comment>
<evidence type="ECO:0000313" key="2">
    <source>
        <dbReference type="Proteomes" id="UP000194968"/>
    </source>
</evidence>
<dbReference type="Proteomes" id="UP000194968">
    <property type="component" value="Unassembled WGS sequence"/>
</dbReference>
<sequence length="105" mass="12215">MNKIITFIFIIFLNFTLTGCGEKNTITFDFAKMKVELSDFDSNIDLPRNIENLSYSGLLYRVLENCDKNDNEQIKKEMMSGKDYTTSVCSDGIIYRFINVSKYHQ</sequence>
<name>A0A242NWE4_9GAMM</name>
<protein>
    <recommendedName>
        <fullName evidence="3">Lipoprotein</fullName>
    </recommendedName>
</protein>
<dbReference type="RefSeq" id="WP_065613183.1">
    <property type="nucleotide sequence ID" value="NZ_LZGQ01000001.1"/>
</dbReference>
<dbReference type="EMBL" id="NASK01000080">
    <property type="protein sequence ID" value="OTQ51223.1"/>
    <property type="molecule type" value="Genomic_DNA"/>
</dbReference>
<reference evidence="1 2" key="1">
    <citation type="submission" date="2017-03" db="EMBL/GenBank/DDBJ databases">
        <title>Comparative genomics of honeybee gut symbionts reveal geographically distinct and subgroup specific antibiotic resistance.</title>
        <authorList>
            <person name="Ludvigsen J."/>
            <person name="Porcellato D."/>
            <person name="Labee-Lund T.M."/>
            <person name="Amdam G.V."/>
            <person name="Rudi K."/>
        </authorList>
    </citation>
    <scope>NUCLEOTIDE SEQUENCE [LARGE SCALE GENOMIC DNA]</scope>
    <source>
        <strain evidence="1 2">A-4-12</strain>
    </source>
</reference>
<accession>A0A242NWE4</accession>
<dbReference type="OrthoDB" id="9999251at2"/>
<evidence type="ECO:0008006" key="3">
    <source>
        <dbReference type="Google" id="ProtNLM"/>
    </source>
</evidence>
<dbReference type="PROSITE" id="PS51257">
    <property type="entry name" value="PROKAR_LIPOPROTEIN"/>
    <property type="match status" value="1"/>
</dbReference>
<dbReference type="AlphaFoldDB" id="A0A242NWE4"/>
<proteinExistence type="predicted"/>
<organism evidence="1 2">
    <name type="scientific">Gilliamella apis</name>
    <dbReference type="NCBI Taxonomy" id="1970738"/>
    <lineage>
        <taxon>Bacteria</taxon>
        <taxon>Pseudomonadati</taxon>
        <taxon>Pseudomonadota</taxon>
        <taxon>Gammaproteobacteria</taxon>
        <taxon>Orbales</taxon>
        <taxon>Orbaceae</taxon>
        <taxon>Gilliamella</taxon>
    </lineage>
</organism>
<gene>
    <name evidence="1" type="ORF">B6D06_03190</name>
</gene>